<dbReference type="CDD" id="cd06240">
    <property type="entry name" value="M14-like"/>
    <property type="match status" value="1"/>
</dbReference>
<comment type="similarity">
    <text evidence="2">Belongs to the peptidase M14 family.</text>
</comment>
<evidence type="ECO:0000259" key="8">
    <source>
        <dbReference type="Pfam" id="PF00246"/>
    </source>
</evidence>
<dbReference type="GO" id="GO:0006508">
    <property type="term" value="P:proteolysis"/>
    <property type="evidence" value="ECO:0007669"/>
    <property type="project" value="UniProtKB-KW"/>
</dbReference>
<dbReference type="GO" id="GO:0004181">
    <property type="term" value="F:metallocarboxypeptidase activity"/>
    <property type="evidence" value="ECO:0007669"/>
    <property type="project" value="InterPro"/>
</dbReference>
<keyword evidence="5" id="KW-0862">Zinc</keyword>
<dbReference type="Gene3D" id="3.40.630.10">
    <property type="entry name" value="Zn peptidases"/>
    <property type="match status" value="1"/>
</dbReference>
<protein>
    <recommendedName>
        <fullName evidence="8">Peptidase M14 domain-containing protein</fullName>
    </recommendedName>
</protein>
<organism evidence="9 10">
    <name type="scientific">Brevundimonas mediterranea</name>
    <dbReference type="NCBI Taxonomy" id="74329"/>
    <lineage>
        <taxon>Bacteria</taxon>
        <taxon>Pseudomonadati</taxon>
        <taxon>Pseudomonadota</taxon>
        <taxon>Alphaproteobacteria</taxon>
        <taxon>Caulobacterales</taxon>
        <taxon>Caulobacteraceae</taxon>
        <taxon>Brevundimonas</taxon>
    </lineage>
</organism>
<dbReference type="RefSeq" id="WP_183194773.1">
    <property type="nucleotide sequence ID" value="NZ_JACIDA010000001.1"/>
</dbReference>
<proteinExistence type="inferred from homology"/>
<evidence type="ECO:0000256" key="7">
    <source>
        <dbReference type="SAM" id="SignalP"/>
    </source>
</evidence>
<evidence type="ECO:0000256" key="1">
    <source>
        <dbReference type="ARBA" id="ARBA00001947"/>
    </source>
</evidence>
<dbReference type="EMBL" id="JACIDA010000001">
    <property type="protein sequence ID" value="MBB3870493.1"/>
    <property type="molecule type" value="Genomic_DNA"/>
</dbReference>
<keyword evidence="7" id="KW-0732">Signal</keyword>
<feature type="signal peptide" evidence="7">
    <location>
        <begin position="1"/>
        <end position="22"/>
    </location>
</feature>
<name>A0A7W6EYC0_9CAUL</name>
<keyword evidence="6" id="KW-0482">Metalloprotease</keyword>
<accession>A0A7W6EYC0</accession>
<sequence>MFNRICAAIVIASALLGGPAAAQTDHITSPHEAFGHDVGDDYQLINYRQFEAYLHTLASQSDRMKLMEIGKTTEGRTQYVAAVSSPANIARLDHYRDIARRLAKAEGVDEAEARALAAEGKAVVWIDGGLHATETVPPQALIAAVHEWVTAQDPEALRVLDDVIILFAPLNPDGWDLVSDWYMRESDPEKREFASLPRLYQAYVGHDNNRDYYLSAMTETTNVNRMLFREWFPQIVYNHHQPAPAGTVVFMPPFRDPFNYNYDPLAMTALSEVAAAMHNRLVVEGKPGATMRSGARYSTWNNGMERSITYFHNSIGLLTEITGHPTPSRIALVPDNQLPRNDLPAPIAPQTWRFRQSIDYSLSINRAVLDYASRNRDRLLFNIWRMGSNAIARGETDSWRVTPTRIEALKAASSQTGRTVDPALYDKVLHDPAQRDPRAYVIPADQADLPTAIAFLNSLIKTGVDVDRAARDFSIAGASYPAGSFVVRTNQAYRPHVLDMFEPQDHPHDLQYPGGPPALPYDATGYTLALQMGVKFDRILDAFEAPLEPVPDLITVPVGQVRGQGKAGFIIDHAAINSFILTNRLLKAGQPVFWQKAEVRVGARTLAPGALWIPASDVSRALVEQAVAELGLNAEAVARAPGGDAMALKPVRIGLVDRYGGSMSAGWTRWLLEQFEFPFEVVYPQRLDAGDLKKDFDVLVFAPDLLPGDFPNGTGRGQPDPETIPEAYRPWLGSITQEHTLPQLSTFAEAGGTIVTAGSADKLALALGALIDDLLSTGNGGRRTPLPSTEFFIPGALLALDVDPADPLAYGLPARLNVFFDENAAFTARGDARVAARYPSPAVVTSGWAIGPEKLAGAAAVVDAPMGQGRMIILAPDVINRAQARASVRLLFNALFYGPAAAPGS</sequence>
<evidence type="ECO:0000256" key="5">
    <source>
        <dbReference type="ARBA" id="ARBA00022833"/>
    </source>
</evidence>
<comment type="caution">
    <text evidence="9">The sequence shown here is derived from an EMBL/GenBank/DDBJ whole genome shotgun (WGS) entry which is preliminary data.</text>
</comment>
<evidence type="ECO:0000256" key="3">
    <source>
        <dbReference type="ARBA" id="ARBA00022670"/>
    </source>
</evidence>
<dbReference type="PANTHER" id="PTHR11705:SF143">
    <property type="entry name" value="SLL0236 PROTEIN"/>
    <property type="match status" value="1"/>
</dbReference>
<gene>
    <name evidence="9" type="ORF">GGR11_000007</name>
</gene>
<evidence type="ECO:0000313" key="9">
    <source>
        <dbReference type="EMBL" id="MBB3870493.1"/>
    </source>
</evidence>
<dbReference type="Proteomes" id="UP000532936">
    <property type="component" value="Unassembled WGS sequence"/>
</dbReference>
<feature type="chain" id="PRO_5030943094" description="Peptidase M14 domain-containing protein" evidence="7">
    <location>
        <begin position="23"/>
        <end position="905"/>
    </location>
</feature>
<dbReference type="Pfam" id="PF00246">
    <property type="entry name" value="Peptidase_M14"/>
    <property type="match status" value="1"/>
</dbReference>
<evidence type="ECO:0000256" key="4">
    <source>
        <dbReference type="ARBA" id="ARBA00022801"/>
    </source>
</evidence>
<dbReference type="SUPFAM" id="SSF53187">
    <property type="entry name" value="Zn-dependent exopeptidases"/>
    <property type="match status" value="1"/>
</dbReference>
<keyword evidence="3" id="KW-0645">Protease</keyword>
<dbReference type="GO" id="GO:0008270">
    <property type="term" value="F:zinc ion binding"/>
    <property type="evidence" value="ECO:0007669"/>
    <property type="project" value="InterPro"/>
</dbReference>
<reference evidence="9 10" key="1">
    <citation type="submission" date="2020-08" db="EMBL/GenBank/DDBJ databases">
        <title>Genomic Encyclopedia of Type Strains, Phase IV (KMG-IV): sequencing the most valuable type-strain genomes for metagenomic binning, comparative biology and taxonomic classification.</title>
        <authorList>
            <person name="Goeker M."/>
        </authorList>
    </citation>
    <scope>NUCLEOTIDE SEQUENCE [LARGE SCALE GENOMIC DNA]</scope>
    <source>
        <strain evidence="9 10">DSM 14878</strain>
    </source>
</reference>
<comment type="cofactor">
    <cofactor evidence="1">
        <name>Zn(2+)</name>
        <dbReference type="ChEBI" id="CHEBI:29105"/>
    </cofactor>
</comment>
<dbReference type="AlphaFoldDB" id="A0A7W6EYC0"/>
<dbReference type="PANTHER" id="PTHR11705">
    <property type="entry name" value="PROTEASE FAMILY M14 CARBOXYPEPTIDASE A,B"/>
    <property type="match status" value="1"/>
</dbReference>
<dbReference type="GO" id="GO:0005615">
    <property type="term" value="C:extracellular space"/>
    <property type="evidence" value="ECO:0007669"/>
    <property type="project" value="TreeGrafter"/>
</dbReference>
<feature type="domain" description="Peptidase M14" evidence="8">
    <location>
        <begin position="51"/>
        <end position="261"/>
    </location>
</feature>
<evidence type="ECO:0000256" key="6">
    <source>
        <dbReference type="ARBA" id="ARBA00023049"/>
    </source>
</evidence>
<keyword evidence="4" id="KW-0378">Hydrolase</keyword>
<dbReference type="InterPro" id="IPR000834">
    <property type="entry name" value="Peptidase_M14"/>
</dbReference>
<evidence type="ECO:0000256" key="2">
    <source>
        <dbReference type="ARBA" id="ARBA00005988"/>
    </source>
</evidence>
<evidence type="ECO:0000313" key="10">
    <source>
        <dbReference type="Proteomes" id="UP000532936"/>
    </source>
</evidence>